<name>A0A5B7GT40_PORTR</name>
<sequence length="102" mass="11696">MKRGSMSSLPGWHHVLERGKVRLLRGRCSETVCCPSLDGTTRCARRATFGLLSLPGWHHVLCKKNHFRSVVPPWMAPRVVQEEPLSCRRFGVVREVVWFSLQ</sequence>
<accession>A0A5B7GT40</accession>
<comment type="caution">
    <text evidence="1">The sequence shown here is derived from an EMBL/GenBank/DDBJ whole genome shotgun (WGS) entry which is preliminary data.</text>
</comment>
<evidence type="ECO:0000313" key="1">
    <source>
        <dbReference type="EMBL" id="MPC60716.1"/>
    </source>
</evidence>
<organism evidence="1 2">
    <name type="scientific">Portunus trituberculatus</name>
    <name type="common">Swimming crab</name>
    <name type="synonym">Neptunus trituberculatus</name>
    <dbReference type="NCBI Taxonomy" id="210409"/>
    <lineage>
        <taxon>Eukaryota</taxon>
        <taxon>Metazoa</taxon>
        <taxon>Ecdysozoa</taxon>
        <taxon>Arthropoda</taxon>
        <taxon>Crustacea</taxon>
        <taxon>Multicrustacea</taxon>
        <taxon>Malacostraca</taxon>
        <taxon>Eumalacostraca</taxon>
        <taxon>Eucarida</taxon>
        <taxon>Decapoda</taxon>
        <taxon>Pleocyemata</taxon>
        <taxon>Brachyura</taxon>
        <taxon>Eubrachyura</taxon>
        <taxon>Portunoidea</taxon>
        <taxon>Portunidae</taxon>
        <taxon>Portuninae</taxon>
        <taxon>Portunus</taxon>
    </lineage>
</organism>
<protein>
    <submittedName>
        <fullName evidence="1">Uncharacterized protein</fullName>
    </submittedName>
</protein>
<dbReference type="AlphaFoldDB" id="A0A5B7GT40"/>
<evidence type="ECO:0000313" key="2">
    <source>
        <dbReference type="Proteomes" id="UP000324222"/>
    </source>
</evidence>
<reference evidence="1 2" key="1">
    <citation type="submission" date="2019-05" db="EMBL/GenBank/DDBJ databases">
        <title>Another draft genome of Portunus trituberculatus and its Hox gene families provides insights of decapod evolution.</title>
        <authorList>
            <person name="Jeong J.-H."/>
            <person name="Song I."/>
            <person name="Kim S."/>
            <person name="Choi T."/>
            <person name="Kim D."/>
            <person name="Ryu S."/>
            <person name="Kim W."/>
        </authorList>
    </citation>
    <scope>NUCLEOTIDE SEQUENCE [LARGE SCALE GENOMIC DNA]</scope>
    <source>
        <tissue evidence="1">Muscle</tissue>
    </source>
</reference>
<proteinExistence type="predicted"/>
<dbReference type="EMBL" id="VSRR010017819">
    <property type="protein sequence ID" value="MPC60716.1"/>
    <property type="molecule type" value="Genomic_DNA"/>
</dbReference>
<gene>
    <name evidence="1" type="ORF">E2C01_054772</name>
</gene>
<dbReference type="Proteomes" id="UP000324222">
    <property type="component" value="Unassembled WGS sequence"/>
</dbReference>
<keyword evidence="2" id="KW-1185">Reference proteome</keyword>